<dbReference type="RefSeq" id="WP_156004902.1">
    <property type="nucleotide sequence ID" value="NZ_CP045483.1"/>
</dbReference>
<dbReference type="AlphaFoldDB" id="A0A650CLG6"/>
<dbReference type="Proteomes" id="UP000423396">
    <property type="component" value="Chromosome"/>
</dbReference>
<keyword evidence="2" id="KW-1185">Reference proteome</keyword>
<sequence length="88" mass="10427">MDDTTLRELTLKTLREIVGEIDEKTLEIKFFQQFKDKVDIYGKFENEKGFYEFALSFDEKGKAKRKNVNMIMPKDIKDEIEKKTKVNG</sequence>
<dbReference type="EMBL" id="CP045483">
    <property type="protein sequence ID" value="QGR18690.1"/>
    <property type="molecule type" value="Genomic_DNA"/>
</dbReference>
<reference evidence="1 2" key="1">
    <citation type="submission" date="2019-10" db="EMBL/GenBank/DDBJ databases">
        <title>Genome Sequences from Six Type Strain Members of the Archaeal Family Sulfolobaceae: Acidianus ambivalens, Acidianus infernus, Metallosphaera prunae, Stygiolobus azoricus, Sulfolobus metallicus, and Sulfurisphaera ohwakuensis.</title>
        <authorList>
            <person name="Counts J.A."/>
            <person name="Kelly R.M."/>
        </authorList>
    </citation>
    <scope>NUCLEOTIDE SEQUENCE [LARGE SCALE GENOMIC DNA]</scope>
    <source>
        <strain evidence="1 2">FC6</strain>
    </source>
</reference>
<dbReference type="OrthoDB" id="40712at2157"/>
<name>A0A650CLG6_9CREN</name>
<proteinExistence type="predicted"/>
<organism evidence="1 2">
    <name type="scientific">Stygiolobus azoricus</name>
    <dbReference type="NCBI Taxonomy" id="41675"/>
    <lineage>
        <taxon>Archaea</taxon>
        <taxon>Thermoproteota</taxon>
        <taxon>Thermoprotei</taxon>
        <taxon>Sulfolobales</taxon>
        <taxon>Sulfolobaceae</taxon>
        <taxon>Stygiolobus</taxon>
    </lineage>
</organism>
<gene>
    <name evidence="1" type="ORF">D1868_00875</name>
</gene>
<dbReference type="KEGG" id="sazo:D1868_00875"/>
<evidence type="ECO:0000313" key="1">
    <source>
        <dbReference type="EMBL" id="QGR18690.1"/>
    </source>
</evidence>
<dbReference type="GeneID" id="42797587"/>
<accession>A0A650CLG6</accession>
<evidence type="ECO:0000313" key="2">
    <source>
        <dbReference type="Proteomes" id="UP000423396"/>
    </source>
</evidence>
<protein>
    <submittedName>
        <fullName evidence="1">Uncharacterized protein</fullName>
    </submittedName>
</protein>